<keyword evidence="1" id="KW-1133">Transmembrane helix</keyword>
<dbReference type="EMBL" id="SRMB01000001">
    <property type="protein sequence ID" value="TGE29552.1"/>
    <property type="molecule type" value="Genomic_DNA"/>
</dbReference>
<keyword evidence="4" id="KW-1185">Reference proteome</keyword>
<evidence type="ECO:0000259" key="2">
    <source>
        <dbReference type="Pfam" id="PF13785"/>
    </source>
</evidence>
<dbReference type="OrthoDB" id="713199at2"/>
<dbReference type="Pfam" id="PF13785">
    <property type="entry name" value="DUF4178"/>
    <property type="match status" value="1"/>
</dbReference>
<reference evidence="3 4" key="1">
    <citation type="submission" date="2019-04" db="EMBL/GenBank/DDBJ databases">
        <authorList>
            <person name="Feng G."/>
            <person name="Zhang J."/>
            <person name="Zhu H."/>
        </authorList>
    </citation>
    <scope>NUCLEOTIDE SEQUENCE [LARGE SCALE GENOMIC DNA]</scope>
    <source>
        <strain evidence="3 4">9PBR-1</strain>
    </source>
</reference>
<evidence type="ECO:0000256" key="1">
    <source>
        <dbReference type="SAM" id="Phobius"/>
    </source>
</evidence>
<accession>A0A4Z0QLD5</accession>
<keyword evidence="1" id="KW-0472">Membrane</keyword>
<comment type="caution">
    <text evidence="3">The sequence shown here is derived from an EMBL/GenBank/DDBJ whole genome shotgun (WGS) entry which is preliminary data.</text>
</comment>
<sequence>MNDGITSLEARVTCPGCLAQCTYYDPVGSSVFGCTECHTLFKRQRNGTTERLKKFQDVPRVAPALALGSIGTLPDGLLYRVTGYMLRKEASSPARWLEFMLFNPDTGYAQLAVYEGHWTFIKPSSEKHLGLPGLSGSHRVALDGDTEFAIYNKYQPRILYAVGEFDWNILDDEQLTVTEFVAPPRMLIEEKAKNWPVHWYRAEHIEPRQVAQAFGLTMSRLPYRSGVGAVQPPPGGSSWPLLKKLTGLLLALLLLTELVLSNQRYHHQILRQEFASEIGGPPTATSEATGKVQVSESFNVENGPAVLDFEIHCNVNNTWLELPVSLVNEQTGQGFEFTKSIEYYNGVEDGESWSEGRVDAEATIAQVPAGRYHLNLYPSTDYNHQIFFSVTVTENPWVPSNLFLAMLAVLLYPTVLYFLRGAHEQNRWNHSNFPNPHPL</sequence>
<keyword evidence="1" id="KW-0812">Transmembrane</keyword>
<dbReference type="InterPro" id="IPR025235">
    <property type="entry name" value="DUF4178"/>
</dbReference>
<evidence type="ECO:0000313" key="4">
    <source>
        <dbReference type="Proteomes" id="UP000298471"/>
    </source>
</evidence>
<evidence type="ECO:0000313" key="3">
    <source>
        <dbReference type="EMBL" id="TGE29552.1"/>
    </source>
</evidence>
<protein>
    <submittedName>
        <fullName evidence="3">DUF4178 domain-containing protein</fullName>
    </submittedName>
</protein>
<dbReference type="AlphaFoldDB" id="A0A4Z0QLD5"/>
<organism evidence="3 4">
    <name type="scientific">Hymenobacter metallicola</name>
    <dbReference type="NCBI Taxonomy" id="2563114"/>
    <lineage>
        <taxon>Bacteria</taxon>
        <taxon>Pseudomonadati</taxon>
        <taxon>Bacteroidota</taxon>
        <taxon>Cytophagia</taxon>
        <taxon>Cytophagales</taxon>
        <taxon>Hymenobacteraceae</taxon>
        <taxon>Hymenobacter</taxon>
    </lineage>
</organism>
<dbReference type="RefSeq" id="WP_135394106.1">
    <property type="nucleotide sequence ID" value="NZ_SRMB01000001.1"/>
</dbReference>
<proteinExistence type="predicted"/>
<feature type="domain" description="DUF4178" evidence="2">
    <location>
        <begin position="68"/>
        <end position="207"/>
    </location>
</feature>
<name>A0A4Z0QLD5_9BACT</name>
<feature type="transmembrane region" description="Helical" evidence="1">
    <location>
        <begin position="397"/>
        <end position="419"/>
    </location>
</feature>
<gene>
    <name evidence="3" type="ORF">E5K02_08885</name>
</gene>
<dbReference type="Proteomes" id="UP000298471">
    <property type="component" value="Unassembled WGS sequence"/>
</dbReference>